<name>A0ABT6KUE7_9MYCO</name>
<comment type="caution">
    <text evidence="3">The sequence shown here is derived from an EMBL/GenBank/DDBJ whole genome shotgun (WGS) entry which is preliminary data.</text>
</comment>
<dbReference type="InterPro" id="IPR046938">
    <property type="entry name" value="DNA_clamp_sf"/>
</dbReference>
<dbReference type="PANTHER" id="PTHR30204:SF97">
    <property type="entry name" value="MERR FAMILY REGULATORY PROTEIN"/>
    <property type="match status" value="1"/>
</dbReference>
<dbReference type="InterPro" id="IPR000551">
    <property type="entry name" value="MerR-type_HTH_dom"/>
</dbReference>
<evidence type="ECO:0000313" key="4">
    <source>
        <dbReference type="Proteomes" id="UP001160130"/>
    </source>
</evidence>
<evidence type="ECO:0000259" key="2">
    <source>
        <dbReference type="PROSITE" id="PS50937"/>
    </source>
</evidence>
<dbReference type="EMBL" id="JARXVE010000001">
    <property type="protein sequence ID" value="MDH6194223.1"/>
    <property type="molecule type" value="Genomic_DNA"/>
</dbReference>
<keyword evidence="3" id="KW-0808">Transferase</keyword>
<organism evidence="3 4">
    <name type="scientific">Mycolicibacterium frederiksbergense</name>
    <dbReference type="NCBI Taxonomy" id="117567"/>
    <lineage>
        <taxon>Bacteria</taxon>
        <taxon>Bacillati</taxon>
        <taxon>Actinomycetota</taxon>
        <taxon>Actinomycetes</taxon>
        <taxon>Mycobacteriales</taxon>
        <taxon>Mycobacteriaceae</taxon>
        <taxon>Mycolicibacterium</taxon>
    </lineage>
</organism>
<gene>
    <name evidence="3" type="ORF">M2272_000844</name>
</gene>
<dbReference type="Pfam" id="PF02767">
    <property type="entry name" value="DNA_pol3_beta_2"/>
    <property type="match status" value="1"/>
</dbReference>
<evidence type="ECO:0000313" key="3">
    <source>
        <dbReference type="EMBL" id="MDH6194223.1"/>
    </source>
</evidence>
<dbReference type="GO" id="GO:0003887">
    <property type="term" value="F:DNA-directed DNA polymerase activity"/>
    <property type="evidence" value="ECO:0007669"/>
    <property type="project" value="UniProtKB-EC"/>
</dbReference>
<sequence length="352" mass="37579">MADPELMSIGAFAKLAGLTASALRFYDDAGLLHPEQVDPLTGYRLYSESQLVRASQLRQLREVGMPLPTIGRFFSAGTHEAAQLIDDQVARVAAEAAGIQRAAATLKASLGEAARISICTLSGPVLAAVIDQIVATTSHDSAIPVLNGVRLEVNPDVISLTATDRYRLATRTLVPSQPSAASWVGTLAGDDLQAAASRLRRTPIVRLEVGERILGLRMADSTVAHCRLLTEIFPDYKLLVSSLPPVSHRVTVEKRDLLKALEQQAPEKIGLRVEAGRPSLLLPDGAVELNGTASGPDLTLWFELTTLYPAVSHALGNDLMLDLRGPDQPATVRSADDGDFTTLVMPCLNPAS</sequence>
<reference evidence="3 4" key="1">
    <citation type="submission" date="2023-04" db="EMBL/GenBank/DDBJ databases">
        <title>Forest soil microbial communities from Buena Vista Peninsula, Colon Province, Panama.</title>
        <authorList>
            <person name="Bouskill N."/>
        </authorList>
    </citation>
    <scope>NUCLEOTIDE SEQUENCE [LARGE SCALE GENOMIC DNA]</scope>
    <source>
        <strain evidence="3 4">AC80</strain>
    </source>
</reference>
<dbReference type="Gene3D" id="1.10.1660.10">
    <property type="match status" value="1"/>
</dbReference>
<dbReference type="InterPro" id="IPR009061">
    <property type="entry name" value="DNA-bd_dom_put_sf"/>
</dbReference>
<dbReference type="Gene3D" id="3.10.150.10">
    <property type="entry name" value="DNA Polymerase III, subunit A, domain 2"/>
    <property type="match status" value="1"/>
</dbReference>
<dbReference type="RefSeq" id="WP_280830850.1">
    <property type="nucleotide sequence ID" value="NZ_JARXVE010000001.1"/>
</dbReference>
<dbReference type="SUPFAM" id="SSF46955">
    <property type="entry name" value="Putative DNA-binding domain"/>
    <property type="match status" value="1"/>
</dbReference>
<dbReference type="PROSITE" id="PS00552">
    <property type="entry name" value="HTH_MERR_1"/>
    <property type="match status" value="1"/>
</dbReference>
<accession>A0ABT6KUE7</accession>
<dbReference type="Gene3D" id="3.70.10.10">
    <property type="match status" value="1"/>
</dbReference>
<dbReference type="CDD" id="cd01107">
    <property type="entry name" value="HTH_BmrR"/>
    <property type="match status" value="1"/>
</dbReference>
<protein>
    <submittedName>
        <fullName evidence="3">DNA polymerase-3 subunit beta</fullName>
        <ecNumber evidence="3">2.7.7.7</ecNumber>
    </submittedName>
</protein>
<keyword evidence="1" id="KW-0238">DNA-binding</keyword>
<keyword evidence="3" id="KW-0548">Nucleotidyltransferase</keyword>
<dbReference type="SMART" id="SM00422">
    <property type="entry name" value="HTH_MERR"/>
    <property type="match status" value="1"/>
</dbReference>
<keyword evidence="4" id="KW-1185">Reference proteome</keyword>
<dbReference type="Pfam" id="PF13411">
    <property type="entry name" value="MerR_1"/>
    <property type="match status" value="1"/>
</dbReference>
<feature type="domain" description="HTH merR-type" evidence="2">
    <location>
        <begin position="6"/>
        <end position="76"/>
    </location>
</feature>
<dbReference type="SUPFAM" id="SSF55979">
    <property type="entry name" value="DNA clamp"/>
    <property type="match status" value="2"/>
</dbReference>
<dbReference type="EC" id="2.7.7.7" evidence="3"/>
<proteinExistence type="predicted"/>
<dbReference type="InterPro" id="IPR022637">
    <property type="entry name" value="DNA_polIII_beta_cen"/>
</dbReference>
<dbReference type="Proteomes" id="UP001160130">
    <property type="component" value="Unassembled WGS sequence"/>
</dbReference>
<dbReference type="PROSITE" id="PS50937">
    <property type="entry name" value="HTH_MERR_2"/>
    <property type="match status" value="1"/>
</dbReference>
<dbReference type="PANTHER" id="PTHR30204">
    <property type="entry name" value="REDOX-CYCLING DRUG-SENSING TRANSCRIPTIONAL ACTIVATOR SOXR"/>
    <property type="match status" value="1"/>
</dbReference>
<evidence type="ECO:0000256" key="1">
    <source>
        <dbReference type="ARBA" id="ARBA00023125"/>
    </source>
</evidence>
<dbReference type="InterPro" id="IPR047057">
    <property type="entry name" value="MerR_fam"/>
</dbReference>